<comment type="caution">
    <text evidence="1">The sequence shown here is derived from an EMBL/GenBank/DDBJ whole genome shotgun (WGS) entry which is preliminary data.</text>
</comment>
<reference evidence="2" key="1">
    <citation type="journal article" date="2022" name="Mol. Ecol. Resour.">
        <title>The genomes of chicory, endive, great burdock and yacon provide insights into Asteraceae palaeo-polyploidization history and plant inulin production.</title>
        <authorList>
            <person name="Fan W."/>
            <person name="Wang S."/>
            <person name="Wang H."/>
            <person name="Wang A."/>
            <person name="Jiang F."/>
            <person name="Liu H."/>
            <person name="Zhao H."/>
            <person name="Xu D."/>
            <person name="Zhang Y."/>
        </authorList>
    </citation>
    <scope>NUCLEOTIDE SEQUENCE [LARGE SCALE GENOMIC DNA]</scope>
    <source>
        <strain evidence="2">cv. Yunnan</strain>
    </source>
</reference>
<dbReference type="EMBL" id="CM042039">
    <property type="protein sequence ID" value="KAI3725139.1"/>
    <property type="molecule type" value="Genomic_DNA"/>
</dbReference>
<gene>
    <name evidence="1" type="ORF">L1987_64915</name>
</gene>
<name>A0ACB9BT95_9ASTR</name>
<organism evidence="1 2">
    <name type="scientific">Smallanthus sonchifolius</name>
    <dbReference type="NCBI Taxonomy" id="185202"/>
    <lineage>
        <taxon>Eukaryota</taxon>
        <taxon>Viridiplantae</taxon>
        <taxon>Streptophyta</taxon>
        <taxon>Embryophyta</taxon>
        <taxon>Tracheophyta</taxon>
        <taxon>Spermatophyta</taxon>
        <taxon>Magnoliopsida</taxon>
        <taxon>eudicotyledons</taxon>
        <taxon>Gunneridae</taxon>
        <taxon>Pentapetalae</taxon>
        <taxon>asterids</taxon>
        <taxon>campanulids</taxon>
        <taxon>Asterales</taxon>
        <taxon>Asteraceae</taxon>
        <taxon>Asteroideae</taxon>
        <taxon>Heliantheae alliance</taxon>
        <taxon>Millerieae</taxon>
        <taxon>Smallanthus</taxon>
    </lineage>
</organism>
<sequence length="92" mass="10321">MNLLFSLWAKTLIFGSSGSATNLQAVVWILNRLAAVKFQTVFIHGLIDLSIPSDDIDAIAGRHPRKDPRRRSTFDELIAQVDEHLKCNKNFG</sequence>
<keyword evidence="2" id="KW-1185">Reference proteome</keyword>
<evidence type="ECO:0000313" key="2">
    <source>
        <dbReference type="Proteomes" id="UP001056120"/>
    </source>
</evidence>
<protein>
    <submittedName>
        <fullName evidence="1">Uncharacterized protein</fullName>
    </submittedName>
</protein>
<reference evidence="1 2" key="2">
    <citation type="journal article" date="2022" name="Mol. Ecol. Resour.">
        <title>The genomes of chicory, endive, great burdock and yacon provide insights into Asteraceae paleo-polyploidization history and plant inulin production.</title>
        <authorList>
            <person name="Fan W."/>
            <person name="Wang S."/>
            <person name="Wang H."/>
            <person name="Wang A."/>
            <person name="Jiang F."/>
            <person name="Liu H."/>
            <person name="Zhao H."/>
            <person name="Xu D."/>
            <person name="Zhang Y."/>
        </authorList>
    </citation>
    <scope>NUCLEOTIDE SEQUENCE [LARGE SCALE GENOMIC DNA]</scope>
    <source>
        <strain evidence="2">cv. Yunnan</strain>
        <tissue evidence="1">Leaves</tissue>
    </source>
</reference>
<dbReference type="Proteomes" id="UP001056120">
    <property type="component" value="Linkage Group LG22"/>
</dbReference>
<evidence type="ECO:0000313" key="1">
    <source>
        <dbReference type="EMBL" id="KAI3725139.1"/>
    </source>
</evidence>
<accession>A0ACB9BT95</accession>
<proteinExistence type="predicted"/>